<proteinExistence type="predicted"/>
<evidence type="ECO:0000313" key="3">
    <source>
        <dbReference type="Proteomes" id="UP000001258"/>
    </source>
</evidence>
<dbReference type="Proteomes" id="UP000001258">
    <property type="component" value="Chromosome"/>
</dbReference>
<dbReference type="STRING" id="272558.gene:10727945"/>
<dbReference type="AlphaFoldDB" id="Q9KB81"/>
<dbReference type="eggNOG" id="COG0640">
    <property type="taxonomic scope" value="Bacteria"/>
</dbReference>
<gene>
    <name evidence="2" type="ordered locus">BH2047</name>
</gene>
<protein>
    <submittedName>
        <fullName evidence="2">BH2047 protein</fullName>
    </submittedName>
</protein>
<dbReference type="EMBL" id="BA000004">
    <property type="protein sequence ID" value="BAB05766.1"/>
    <property type="molecule type" value="Genomic_DNA"/>
</dbReference>
<dbReference type="InterPro" id="IPR006827">
    <property type="entry name" value="Lant_deHydtase_N"/>
</dbReference>
<evidence type="ECO:0000259" key="1">
    <source>
        <dbReference type="Pfam" id="PF04738"/>
    </source>
</evidence>
<evidence type="ECO:0000313" key="2">
    <source>
        <dbReference type="EMBL" id="BAB05766.1"/>
    </source>
</evidence>
<accession>Q9KB81</accession>
<dbReference type="Pfam" id="PF04738">
    <property type="entry name" value="Lant_dehydr_N"/>
    <property type="match status" value="1"/>
</dbReference>
<sequence>MIISISNLSPKSNRSQTKDSQISKWSYFSDCILRSTGFPAEWIEKLCFHKTTTMFDLCYRTEQSLNELVERLKTLEQTCHIPSNARQDWQRIRKLVGKRKKVTDEFIHLMEQKGFDQSLTQEIESYERKRRLQEKNWTKARESFEAELAEKQLFLQEIYKNPRLQEAIFQQSPSMYKNAVVPYVHSSLQKRNTNIKRIERQLISYLQRLCTKNETTSFFGPIQYGVLTSEQQDIEYNFNQKETERRAFMPYWSIKVLAAQMKECDVFFPYLNVKLSYQYTKTGDSIHSPILEKMVKFPKPYADIIKHLTYENQSIEQLAKKLSQPVAWLAKKLRLLEKKRLILIEIPLSITEPDSLNELRSWILKIKDVEHPDLSLWQERLEWLWKVKQAYPYMTLGQKQELFHKLESTFTEWTGEQPRRLGGEIYADRNLLYEECHGPLNNIKIGGSIKHVLKQDVPKWLSICAKHGEQRRKQEQALAQEIFKMMYPNEDSVPFLKFVHDLSNHPDVHTWEKRWQSIKTEIEEAITHEVASNPKSVVHLSLDYQDFDRDMAWLTSPDLMIAKKDDDSYQVILGEIHDTIMVWGWALQFHPEKDRVNEQLVKKIQKSTQHLRMLNMLSSKRFKIVPFEYPGTTIQMNSFSNSPNEKIPLSQLKVTYTKEGLALTLPDHEEVFYTYNGELNTMVHSFFSLPRAVSFSIRTGESTPRLMLGDLVVQRAKWHISKQDVWSKKHTGSSIELFYEAYRFHLKESLPKEGFAKLPGQPKPVYVNFTSYFLIEMLEGLWPDGENCTFSEMLPNLSELWLSKEDQKTHTAEIRLSYFVERS</sequence>
<organism evidence="2 3">
    <name type="scientific">Halalkalibacterium halodurans (strain ATCC BAA-125 / DSM 18197 / FERM 7344 / JCM 9153 / C-125)</name>
    <name type="common">Bacillus halodurans</name>
    <dbReference type="NCBI Taxonomy" id="272558"/>
    <lineage>
        <taxon>Bacteria</taxon>
        <taxon>Bacillati</taxon>
        <taxon>Bacillota</taxon>
        <taxon>Bacilli</taxon>
        <taxon>Bacillales</taxon>
        <taxon>Bacillaceae</taxon>
        <taxon>Halalkalibacterium (ex Joshi et al. 2022)</taxon>
    </lineage>
</organism>
<dbReference type="PIR" id="G83905">
    <property type="entry name" value="G83905"/>
</dbReference>
<reference evidence="2 3" key="1">
    <citation type="journal article" date="2000" name="Nucleic Acids Res.">
        <title>Complete genome sequence of the alkaliphilic bacterium Bacillus halodurans and genomic sequence comparison with Bacillus subtilis.</title>
        <authorList>
            <person name="Takami H."/>
            <person name="Nakasone K."/>
            <person name="Takaki Y."/>
            <person name="Maeno G."/>
            <person name="Sasaki R."/>
            <person name="Masui N."/>
            <person name="Fuji F."/>
            <person name="Hirama C."/>
            <person name="Nakamura Y."/>
            <person name="Ogasawara N."/>
            <person name="Kuhara S."/>
            <person name="Horikoshi K."/>
        </authorList>
    </citation>
    <scope>NUCLEOTIDE SEQUENCE [LARGE SCALE GENOMIC DNA]</scope>
    <source>
        <strain evidence="3">ATCC BAA-125 / DSM 18197 / FERM 7344 / JCM 9153 / C-125</strain>
    </source>
</reference>
<dbReference type="HOGENOM" id="CLU_011068_0_0_9"/>
<feature type="domain" description="Lantibiotic dehydratase N-terminal" evidence="1">
    <location>
        <begin position="161"/>
        <end position="414"/>
    </location>
</feature>
<keyword evidence="3" id="KW-1185">Reference proteome</keyword>
<dbReference type="KEGG" id="bha:BH2047"/>
<dbReference type="OrthoDB" id="145323at2"/>
<dbReference type="RefSeq" id="WP_010898205.1">
    <property type="nucleotide sequence ID" value="NC_002570.2"/>
</dbReference>
<name>Q9KB81_HALH5</name>